<feature type="region of interest" description="Disordered" evidence="1">
    <location>
        <begin position="269"/>
        <end position="298"/>
    </location>
</feature>
<accession>A0AA97CXS5</accession>
<sequence>MRHEAPSVPLPGDLGAIWANTASPCTSRLDRPRDAPSPESADEVGRWDDPDGLGRTELIYAPIFWVCLPLAVLGYLIWGILVHPGDGWTGNLFDEDVTGNLWNFWIAWTGVGLWLLVASGVLAFRLSLIKDVHAQNEWIFKHGVLHTIHRSPFDSDDGEGGSWPTFIAIDHRVTDERATRLYQALHTWLSDDAVQVAFDSGALHHRGTIATAELFGDDAADGYFLSTIPGSDTAAHFAGHRWVLITPSVDDGREITVTTVPLEKKLRRIRRKLHRKHQSPDHPRPADGWPDDTDRSRV</sequence>
<keyword evidence="2" id="KW-0472">Membrane</keyword>
<protein>
    <submittedName>
        <fullName evidence="3">Uncharacterized protein</fullName>
    </submittedName>
</protein>
<keyword evidence="2" id="KW-0812">Transmembrane</keyword>
<organism evidence="3">
    <name type="scientific">Gordonia sp. MP11Mi</name>
    <dbReference type="NCBI Taxonomy" id="3022769"/>
    <lineage>
        <taxon>Bacteria</taxon>
        <taxon>Bacillati</taxon>
        <taxon>Actinomycetota</taxon>
        <taxon>Actinomycetes</taxon>
        <taxon>Mycobacteriales</taxon>
        <taxon>Gordoniaceae</taxon>
        <taxon>Gordonia</taxon>
    </lineage>
</organism>
<reference evidence="3" key="1">
    <citation type="submission" date="2023-06" db="EMBL/GenBank/DDBJ databases">
        <title>Gordonia sp. nov. and Pseudochrobactrum sp. nov., two species isolated from the burying beetle Nicrophorus vespilloides.</title>
        <authorList>
            <person name="Poehlein A."/>
            <person name="Guzman J."/>
            <person name="Daniel R."/>
            <person name="Vilcinskas A."/>
        </authorList>
    </citation>
    <scope>NUCLEOTIDE SEQUENCE</scope>
    <source>
        <strain evidence="3">MP11Mi</strain>
    </source>
</reference>
<feature type="region of interest" description="Disordered" evidence="1">
    <location>
        <begin position="25"/>
        <end position="48"/>
    </location>
</feature>
<keyword evidence="2" id="KW-1133">Transmembrane helix</keyword>
<evidence type="ECO:0000313" key="3">
    <source>
        <dbReference type="EMBL" id="WOC13222.1"/>
    </source>
</evidence>
<dbReference type="AlphaFoldDB" id="A0AA97CXS5"/>
<dbReference type="EMBL" id="CP128986">
    <property type="protein sequence ID" value="WOC13222.1"/>
    <property type="molecule type" value="Genomic_DNA"/>
</dbReference>
<evidence type="ECO:0000256" key="1">
    <source>
        <dbReference type="SAM" id="MobiDB-lite"/>
    </source>
</evidence>
<name>A0AA97CXS5_9ACTN</name>
<feature type="transmembrane region" description="Helical" evidence="2">
    <location>
        <begin position="101"/>
        <end position="124"/>
    </location>
</feature>
<proteinExistence type="predicted"/>
<gene>
    <name evidence="3" type="ORF">MP11Mi_23230</name>
</gene>
<evidence type="ECO:0000256" key="2">
    <source>
        <dbReference type="SAM" id="Phobius"/>
    </source>
</evidence>
<feature type="transmembrane region" description="Helical" evidence="2">
    <location>
        <begin position="58"/>
        <end position="81"/>
    </location>
</feature>